<keyword evidence="1" id="KW-1133">Transmembrane helix</keyword>
<feature type="transmembrane region" description="Helical" evidence="1">
    <location>
        <begin position="140"/>
        <end position="167"/>
    </location>
</feature>
<dbReference type="EMBL" id="NWBU01000007">
    <property type="protein sequence ID" value="PTQ11600.1"/>
    <property type="molecule type" value="Genomic_DNA"/>
</dbReference>
<evidence type="ECO:0000313" key="3">
    <source>
        <dbReference type="EMBL" id="PTQ11600.1"/>
    </source>
</evidence>
<sequence length="183" mass="20587">MFDRIRAWSQKNMPTRETFENIRWLRPVAHRVLRPDLWRFHRRSVPRGVALGVLVGVLVPVAQTVFAALFALPARANVPVAALTTFITNPLTTPAIWAFSIWVGRRILALASIDAGALANQVHPQAMGWMDWLVHDVGPALAVGLILVSLIGATLGYLLAAFGWRWWIGHKWRHRRHGHALHV</sequence>
<feature type="transmembrane region" description="Helical" evidence="1">
    <location>
        <begin position="49"/>
        <end position="72"/>
    </location>
</feature>
<gene>
    <name evidence="3" type="ORF">CLG96_09230</name>
</gene>
<name>A0A2T5FYI6_9SPHN</name>
<evidence type="ECO:0000259" key="2">
    <source>
        <dbReference type="Pfam" id="PF09835"/>
    </source>
</evidence>
<dbReference type="InterPro" id="IPR018639">
    <property type="entry name" value="DUF2062"/>
</dbReference>
<protein>
    <recommendedName>
        <fullName evidence="2">DUF2062 domain-containing protein</fullName>
    </recommendedName>
</protein>
<dbReference type="RefSeq" id="WP_107967593.1">
    <property type="nucleotide sequence ID" value="NZ_NWBU01000007.1"/>
</dbReference>
<dbReference type="Proteomes" id="UP000244162">
    <property type="component" value="Unassembled WGS sequence"/>
</dbReference>
<proteinExistence type="predicted"/>
<dbReference type="PANTHER" id="PTHR40547">
    <property type="entry name" value="SLL0298 PROTEIN"/>
    <property type="match status" value="1"/>
</dbReference>
<comment type="caution">
    <text evidence="3">The sequence shown here is derived from an EMBL/GenBank/DDBJ whole genome shotgun (WGS) entry which is preliminary data.</text>
</comment>
<keyword evidence="1" id="KW-0812">Transmembrane</keyword>
<feature type="domain" description="DUF2062" evidence="2">
    <location>
        <begin position="25"/>
        <end position="173"/>
    </location>
</feature>
<keyword evidence="4" id="KW-1185">Reference proteome</keyword>
<organism evidence="3 4">
    <name type="scientific">Sphingomonas oleivorans</name>
    <dbReference type="NCBI Taxonomy" id="1735121"/>
    <lineage>
        <taxon>Bacteria</taxon>
        <taxon>Pseudomonadati</taxon>
        <taxon>Pseudomonadota</taxon>
        <taxon>Alphaproteobacteria</taxon>
        <taxon>Sphingomonadales</taxon>
        <taxon>Sphingomonadaceae</taxon>
        <taxon>Sphingomonas</taxon>
    </lineage>
</organism>
<evidence type="ECO:0000256" key="1">
    <source>
        <dbReference type="SAM" id="Phobius"/>
    </source>
</evidence>
<dbReference type="OrthoDB" id="7390525at2"/>
<accession>A0A2T5FYI6</accession>
<reference evidence="3 4" key="1">
    <citation type="submission" date="2017-09" db="EMBL/GenBank/DDBJ databases">
        <title>Sphingomonas panjinensis sp.nov., isolated from oil-contaminated soil.</title>
        <authorList>
            <person name="Wang L."/>
            <person name="Chen L."/>
        </authorList>
    </citation>
    <scope>NUCLEOTIDE SEQUENCE [LARGE SCALE GENOMIC DNA]</scope>
    <source>
        <strain evidence="3 4">FW-11</strain>
    </source>
</reference>
<keyword evidence="1" id="KW-0472">Membrane</keyword>
<dbReference type="AlphaFoldDB" id="A0A2T5FYI6"/>
<evidence type="ECO:0000313" key="4">
    <source>
        <dbReference type="Proteomes" id="UP000244162"/>
    </source>
</evidence>
<dbReference type="Pfam" id="PF09835">
    <property type="entry name" value="DUF2062"/>
    <property type="match status" value="1"/>
</dbReference>
<dbReference type="PANTHER" id="PTHR40547:SF1">
    <property type="entry name" value="SLL0298 PROTEIN"/>
    <property type="match status" value="1"/>
</dbReference>